<proteinExistence type="predicted"/>
<gene>
    <name evidence="1" type="ORF">Ahy_A10g050018</name>
</gene>
<dbReference type="AlphaFoldDB" id="A0A445B8F7"/>
<dbReference type="Proteomes" id="UP000289738">
    <property type="component" value="Chromosome A10"/>
</dbReference>
<keyword evidence="2" id="KW-1185">Reference proteome</keyword>
<organism evidence="1 2">
    <name type="scientific">Arachis hypogaea</name>
    <name type="common">Peanut</name>
    <dbReference type="NCBI Taxonomy" id="3818"/>
    <lineage>
        <taxon>Eukaryota</taxon>
        <taxon>Viridiplantae</taxon>
        <taxon>Streptophyta</taxon>
        <taxon>Embryophyta</taxon>
        <taxon>Tracheophyta</taxon>
        <taxon>Spermatophyta</taxon>
        <taxon>Magnoliopsida</taxon>
        <taxon>eudicotyledons</taxon>
        <taxon>Gunneridae</taxon>
        <taxon>Pentapetalae</taxon>
        <taxon>rosids</taxon>
        <taxon>fabids</taxon>
        <taxon>Fabales</taxon>
        <taxon>Fabaceae</taxon>
        <taxon>Papilionoideae</taxon>
        <taxon>50 kb inversion clade</taxon>
        <taxon>dalbergioids sensu lato</taxon>
        <taxon>Dalbergieae</taxon>
        <taxon>Pterocarpus clade</taxon>
        <taxon>Arachis</taxon>
    </lineage>
</organism>
<accession>A0A445B8F7</accession>
<sequence length="100" mass="11130">MGVVPTVTFKNNTTKIRQINLDCSNDIGTSSTCSPNVQEALDIIKVQLQALVSYITSKVEGKIPELYQESEISLPKELESKSSGESNKETRFLDTLILYF</sequence>
<evidence type="ECO:0000313" key="1">
    <source>
        <dbReference type="EMBL" id="RYR34953.1"/>
    </source>
</evidence>
<dbReference type="EMBL" id="SDMP01000010">
    <property type="protein sequence ID" value="RYR34953.1"/>
    <property type="molecule type" value="Genomic_DNA"/>
</dbReference>
<protein>
    <submittedName>
        <fullName evidence="1">Uncharacterized protein</fullName>
    </submittedName>
</protein>
<comment type="caution">
    <text evidence="1">The sequence shown here is derived from an EMBL/GenBank/DDBJ whole genome shotgun (WGS) entry which is preliminary data.</text>
</comment>
<evidence type="ECO:0000313" key="2">
    <source>
        <dbReference type="Proteomes" id="UP000289738"/>
    </source>
</evidence>
<reference evidence="1 2" key="1">
    <citation type="submission" date="2019-01" db="EMBL/GenBank/DDBJ databases">
        <title>Sequencing of cultivated peanut Arachis hypogaea provides insights into genome evolution and oil improvement.</title>
        <authorList>
            <person name="Chen X."/>
        </authorList>
    </citation>
    <scope>NUCLEOTIDE SEQUENCE [LARGE SCALE GENOMIC DNA]</scope>
    <source>
        <strain evidence="2">cv. Fuhuasheng</strain>
        <tissue evidence="1">Leaves</tissue>
    </source>
</reference>
<name>A0A445B8F7_ARAHY</name>